<protein>
    <submittedName>
        <fullName evidence="1">Tetratricopeptide repeat protein</fullName>
    </submittedName>
</protein>
<dbReference type="RefSeq" id="WP_380120080.1">
    <property type="nucleotide sequence ID" value="NZ_JBHSIU010000041.1"/>
</dbReference>
<dbReference type="Pfam" id="PF07721">
    <property type="entry name" value="TPR_4"/>
    <property type="match status" value="4"/>
</dbReference>
<accession>A0ABV9W3E4</accession>
<dbReference type="EMBL" id="JBHSIU010000041">
    <property type="protein sequence ID" value="MFC5002211.1"/>
    <property type="molecule type" value="Genomic_DNA"/>
</dbReference>
<dbReference type="InterPro" id="IPR011717">
    <property type="entry name" value="TPR-4"/>
</dbReference>
<comment type="caution">
    <text evidence="1">The sequence shown here is derived from an EMBL/GenBank/DDBJ whole genome shotgun (WGS) entry which is preliminary data.</text>
</comment>
<dbReference type="Proteomes" id="UP001595912">
    <property type="component" value="Unassembled WGS sequence"/>
</dbReference>
<evidence type="ECO:0000313" key="1">
    <source>
        <dbReference type="EMBL" id="MFC5002211.1"/>
    </source>
</evidence>
<dbReference type="Gene3D" id="1.25.40.10">
    <property type="entry name" value="Tetratricopeptide repeat domain"/>
    <property type="match status" value="2"/>
</dbReference>
<dbReference type="InterPro" id="IPR011990">
    <property type="entry name" value="TPR-like_helical_dom_sf"/>
</dbReference>
<gene>
    <name evidence="1" type="ORF">ACFPIJ_30810</name>
</gene>
<sequence>MGDLTLVAELDRRFRRQDGWLLPALVTLLVERGHLDAVRSQATSGDWHCLRALADLRVAAGDVDGAVDLLRPVAGTGWWVAVEALAGVLAGHGRADEAVALVRPFAEAGDRAALELLATLLAGQGLIDEVVALLRPHPALSETLVRLTDGHGHDDEVEAVLTAALQDAPDRGFVLACLATVLDRQGRFDQAFSVLRGNLWDGTFRPLADLLGRHGRGERLRELSATDDGQYAAERLAELREREGRLESAVEALRPFTVGDRGNAKPALAALLDRHGRTEEAIALLRTMIGEPSLDHQEWLADTLGTLLLRLGRPEEAVAAVDEIAASHGGMWFELLPFRTRLLVACGRTDQAIDEVRAHPEGDTSYGATLLAELLAGAGRLDEAVEALWPYRGTCRHDLAMLLVHQGRVDLAITVASAPADGHDTG</sequence>
<evidence type="ECO:0000313" key="2">
    <source>
        <dbReference type="Proteomes" id="UP001595912"/>
    </source>
</evidence>
<dbReference type="SUPFAM" id="SSF48452">
    <property type="entry name" value="TPR-like"/>
    <property type="match status" value="2"/>
</dbReference>
<name>A0ABV9W3E4_9ACTN</name>
<reference evidence="2" key="1">
    <citation type="journal article" date="2019" name="Int. J. Syst. Evol. Microbiol.">
        <title>The Global Catalogue of Microorganisms (GCM) 10K type strain sequencing project: providing services to taxonomists for standard genome sequencing and annotation.</title>
        <authorList>
            <consortium name="The Broad Institute Genomics Platform"/>
            <consortium name="The Broad Institute Genome Sequencing Center for Infectious Disease"/>
            <person name="Wu L."/>
            <person name="Ma J."/>
        </authorList>
    </citation>
    <scope>NUCLEOTIDE SEQUENCE [LARGE SCALE GENOMIC DNA]</scope>
    <source>
        <strain evidence="2">CGMCC 4.7152</strain>
    </source>
</reference>
<proteinExistence type="predicted"/>
<organism evidence="1 2">
    <name type="scientific">Dactylosporangium cerinum</name>
    <dbReference type="NCBI Taxonomy" id="1434730"/>
    <lineage>
        <taxon>Bacteria</taxon>
        <taxon>Bacillati</taxon>
        <taxon>Actinomycetota</taxon>
        <taxon>Actinomycetes</taxon>
        <taxon>Micromonosporales</taxon>
        <taxon>Micromonosporaceae</taxon>
        <taxon>Dactylosporangium</taxon>
    </lineage>
</organism>
<keyword evidence="2" id="KW-1185">Reference proteome</keyword>